<keyword evidence="2" id="KW-0812">Transmembrane</keyword>
<feature type="region of interest" description="Disordered" evidence="1">
    <location>
        <begin position="502"/>
        <end position="526"/>
    </location>
</feature>
<dbReference type="EMBL" id="SKBN01000071">
    <property type="protein sequence ID" value="TGJ84260.1"/>
    <property type="molecule type" value="Genomic_DNA"/>
</dbReference>
<feature type="transmembrane region" description="Helical" evidence="2">
    <location>
        <begin position="120"/>
        <end position="139"/>
    </location>
</feature>
<protein>
    <submittedName>
        <fullName evidence="3">Uncharacterized protein</fullName>
    </submittedName>
</protein>
<organism evidence="3 4">
    <name type="scientific">Xylaria hypoxylon</name>
    <dbReference type="NCBI Taxonomy" id="37992"/>
    <lineage>
        <taxon>Eukaryota</taxon>
        <taxon>Fungi</taxon>
        <taxon>Dikarya</taxon>
        <taxon>Ascomycota</taxon>
        <taxon>Pezizomycotina</taxon>
        <taxon>Sordariomycetes</taxon>
        <taxon>Xylariomycetidae</taxon>
        <taxon>Xylariales</taxon>
        <taxon>Xylariaceae</taxon>
        <taxon>Xylaria</taxon>
    </lineage>
</organism>
<sequence length="585" mass="64437">MSAGLGPDTNSADQYPIHTGTWTNWSRSRVLGATLTLERQDADLLIAFTAFFIAFIATRTWKILCFAFHSASSTSDPRDVIYHQSQAILRNSSNPEEGIRLFLSLLWKTRHLKRKFIRPFFMATAAIFCVAAFTIAGGFSSRISTAVGNEVLISSTNCGHSNTTSENTTLYHYGNFSTGAGFENYMYTAESIESQYTKGIVTTADYRLGTLKTNGIVWTQRFPLEPASPLGCTDQYQFCSTAYKGTSGCGPLASFQDAVAGAAPFFNTSYYAYATTSAKTETYARFQYFADTVYVLNNRISAIISFLGPRSLLSQSNLSGGFQGPIAPNQWQLDVTHWQDISLAAIQQAFLATAIGPTDAETLQAHQNYTTTELKKLCNSQKIRSTTYASFSLFGLYFTFIPGFLIVLTSFLLEPVSAWLHKRKYRQHAHLEWTTNATLQLQRLAHEEIRVGTWSECTDTIPVTKADELLGCLDITDLTHPILAPPKEIDVPFQAQEVDETPDTIEGDSVEETLNTPPISPSSNVDIHSEISDLSAGTIVVESNPSPQGDGLNTDEETAPPEDQPSTSSDHRVEHNYHASGLPII</sequence>
<keyword evidence="2" id="KW-0472">Membrane</keyword>
<feature type="compositionally biased region" description="Polar residues" evidence="1">
    <location>
        <begin position="512"/>
        <end position="526"/>
    </location>
</feature>
<accession>A0A4Z0YYH3</accession>
<reference evidence="3 4" key="1">
    <citation type="submission" date="2019-03" db="EMBL/GenBank/DDBJ databases">
        <title>Draft genome sequence of Xylaria hypoxylon DSM 108379, a ubiquitous saprotrophic-parasitic fungi on hardwood.</title>
        <authorList>
            <person name="Buettner E."/>
            <person name="Leonhardt S."/>
            <person name="Gebauer A.M."/>
            <person name="Liers C."/>
            <person name="Hofrichter M."/>
            <person name="Kellner H."/>
        </authorList>
    </citation>
    <scope>NUCLEOTIDE SEQUENCE [LARGE SCALE GENOMIC DNA]</scope>
    <source>
        <strain evidence="3 4">DSM 108379</strain>
    </source>
</reference>
<evidence type="ECO:0000313" key="3">
    <source>
        <dbReference type="EMBL" id="TGJ84260.1"/>
    </source>
</evidence>
<evidence type="ECO:0000256" key="1">
    <source>
        <dbReference type="SAM" id="MobiDB-lite"/>
    </source>
</evidence>
<feature type="compositionally biased region" description="Acidic residues" evidence="1">
    <location>
        <begin position="502"/>
        <end position="511"/>
    </location>
</feature>
<evidence type="ECO:0000256" key="2">
    <source>
        <dbReference type="SAM" id="Phobius"/>
    </source>
</evidence>
<evidence type="ECO:0000313" key="4">
    <source>
        <dbReference type="Proteomes" id="UP000297716"/>
    </source>
</evidence>
<dbReference type="AlphaFoldDB" id="A0A4Z0YYH3"/>
<dbReference type="OrthoDB" id="3540210at2759"/>
<feature type="transmembrane region" description="Helical" evidence="2">
    <location>
        <begin position="44"/>
        <end position="68"/>
    </location>
</feature>
<feature type="region of interest" description="Disordered" evidence="1">
    <location>
        <begin position="540"/>
        <end position="585"/>
    </location>
</feature>
<feature type="transmembrane region" description="Helical" evidence="2">
    <location>
        <begin position="388"/>
        <end position="413"/>
    </location>
</feature>
<comment type="caution">
    <text evidence="3">The sequence shown here is derived from an EMBL/GenBank/DDBJ whole genome shotgun (WGS) entry which is preliminary data.</text>
</comment>
<keyword evidence="4" id="KW-1185">Reference proteome</keyword>
<proteinExistence type="predicted"/>
<dbReference type="Proteomes" id="UP000297716">
    <property type="component" value="Unassembled WGS sequence"/>
</dbReference>
<keyword evidence="2" id="KW-1133">Transmembrane helix</keyword>
<name>A0A4Z0YYH3_9PEZI</name>
<gene>
    <name evidence="3" type="ORF">E0Z10_g4490</name>
</gene>